<dbReference type="EMBL" id="LT629734">
    <property type="protein sequence ID" value="SDS35525.1"/>
    <property type="molecule type" value="Genomic_DNA"/>
</dbReference>
<accession>A0A1H1RIJ0</accession>
<evidence type="ECO:0000259" key="4">
    <source>
        <dbReference type="Pfam" id="PF13579"/>
    </source>
</evidence>
<gene>
    <name evidence="5" type="ORF">SAMN04489719_2130</name>
</gene>
<protein>
    <recommendedName>
        <fullName evidence="1">D-inositol 3-phosphate glycosyltransferase</fullName>
    </recommendedName>
</protein>
<dbReference type="OrthoDB" id="3180470at2"/>
<dbReference type="Pfam" id="PF13692">
    <property type="entry name" value="Glyco_trans_1_4"/>
    <property type="match status" value="1"/>
</dbReference>
<evidence type="ECO:0000256" key="3">
    <source>
        <dbReference type="ARBA" id="ARBA00022679"/>
    </source>
</evidence>
<proteinExistence type="predicted"/>
<dbReference type="InterPro" id="IPR028098">
    <property type="entry name" value="Glyco_trans_4-like_N"/>
</dbReference>
<name>A0A1H1RIJ0_9MICO</name>
<dbReference type="STRING" id="684552.SAMN04489719_2130"/>
<keyword evidence="3 5" id="KW-0808">Transferase</keyword>
<evidence type="ECO:0000313" key="5">
    <source>
        <dbReference type="EMBL" id="SDS35525.1"/>
    </source>
</evidence>
<dbReference type="AlphaFoldDB" id="A0A1H1RIJ0"/>
<dbReference type="Gene3D" id="3.40.50.2000">
    <property type="entry name" value="Glycogen Phosphorylase B"/>
    <property type="match status" value="2"/>
</dbReference>
<dbReference type="GO" id="GO:0016758">
    <property type="term" value="F:hexosyltransferase activity"/>
    <property type="evidence" value="ECO:0007669"/>
    <property type="project" value="TreeGrafter"/>
</dbReference>
<evidence type="ECO:0000256" key="1">
    <source>
        <dbReference type="ARBA" id="ARBA00021292"/>
    </source>
</evidence>
<dbReference type="SUPFAM" id="SSF53756">
    <property type="entry name" value="UDP-Glycosyltransferase/glycogen phosphorylase"/>
    <property type="match status" value="1"/>
</dbReference>
<dbReference type="PANTHER" id="PTHR45947:SF3">
    <property type="entry name" value="SULFOQUINOVOSYL TRANSFERASE SQD2"/>
    <property type="match status" value="1"/>
</dbReference>
<dbReference type="PANTHER" id="PTHR45947">
    <property type="entry name" value="SULFOQUINOVOSYL TRANSFERASE SQD2"/>
    <property type="match status" value="1"/>
</dbReference>
<dbReference type="Pfam" id="PF13579">
    <property type="entry name" value="Glyco_trans_4_4"/>
    <property type="match status" value="1"/>
</dbReference>
<dbReference type="CDD" id="cd03794">
    <property type="entry name" value="GT4_WbuB-like"/>
    <property type="match status" value="1"/>
</dbReference>
<evidence type="ECO:0000313" key="6">
    <source>
        <dbReference type="Proteomes" id="UP000199649"/>
    </source>
</evidence>
<keyword evidence="2" id="KW-0328">Glycosyltransferase</keyword>
<feature type="domain" description="Glycosyltransferase subfamily 4-like N-terminal" evidence="4">
    <location>
        <begin position="15"/>
        <end position="208"/>
    </location>
</feature>
<dbReference type="RefSeq" id="WP_092666984.1">
    <property type="nucleotide sequence ID" value="NZ_LT629734.1"/>
</dbReference>
<dbReference type="GO" id="GO:1901137">
    <property type="term" value="P:carbohydrate derivative biosynthetic process"/>
    <property type="evidence" value="ECO:0007669"/>
    <property type="project" value="UniProtKB-ARBA"/>
</dbReference>
<keyword evidence="6" id="KW-1185">Reference proteome</keyword>
<reference evidence="6" key="1">
    <citation type="submission" date="2016-10" db="EMBL/GenBank/DDBJ databases">
        <authorList>
            <person name="Varghese N."/>
            <person name="Submissions S."/>
        </authorList>
    </citation>
    <scope>NUCLEOTIDE SEQUENCE [LARGE SCALE GENOMIC DNA]</scope>
    <source>
        <strain evidence="6">DSM 22965</strain>
    </source>
</reference>
<organism evidence="5 6">
    <name type="scientific">Agrococcus carbonis</name>
    <dbReference type="NCBI Taxonomy" id="684552"/>
    <lineage>
        <taxon>Bacteria</taxon>
        <taxon>Bacillati</taxon>
        <taxon>Actinomycetota</taxon>
        <taxon>Actinomycetes</taxon>
        <taxon>Micrococcales</taxon>
        <taxon>Microbacteriaceae</taxon>
        <taxon>Agrococcus</taxon>
    </lineage>
</organism>
<dbReference type="Proteomes" id="UP000199649">
    <property type="component" value="Chromosome I"/>
</dbReference>
<evidence type="ECO:0000256" key="2">
    <source>
        <dbReference type="ARBA" id="ARBA00022676"/>
    </source>
</evidence>
<dbReference type="InterPro" id="IPR050194">
    <property type="entry name" value="Glycosyltransferase_grp1"/>
</dbReference>
<sequence>MRILLVTHYFEPENGAPQRRWAALISRFVAEGHVVEVLAPPPHYPRGHLAWKHREYRPGTLHKSESGATVRRVSYAPHRGDIFTRSLDHAVTAVSTYWRGRRMLARATGPDVVVASAPAMESLLAGRALAKHFDIPLVAEMRDAWPDLVAHTPGLGSPGSLTSALKRRVHTFVTRMQRRADAVVTTTDTFASVLRARGIERVTVIRNGTDARRYRSIEVADSRSESALRALYIGTIGRSQGLESVIAAAARLRALSIPIEVRLVGQGADVGRLRRMNQRLGSPVSIVGQVDGSQVIDHYRWADTTIVSLRDWEPFSWTVPSKLYELLAAGKHVTGLIAGEAAAILSEAGAGDLVAPGDVGGLVALWTDLQRDRSKLLIGSGGRAWVEEHASYDHIAQAYLQLLDSVSSRFGASKRA</sequence>